<evidence type="ECO:0000313" key="2">
    <source>
        <dbReference type="Proteomes" id="UP000017246"/>
    </source>
</evidence>
<gene>
    <name evidence="1" type="ORF">EmuJ_001097700</name>
</gene>
<dbReference type="Proteomes" id="UP000017246">
    <property type="component" value="Unassembled WGS sequence"/>
</dbReference>
<proteinExistence type="predicted"/>
<organism evidence="1 2">
    <name type="scientific">Echinococcus multilocularis</name>
    <name type="common">Fox tapeworm</name>
    <dbReference type="NCBI Taxonomy" id="6211"/>
    <lineage>
        <taxon>Eukaryota</taxon>
        <taxon>Metazoa</taxon>
        <taxon>Spiralia</taxon>
        <taxon>Lophotrochozoa</taxon>
        <taxon>Platyhelminthes</taxon>
        <taxon>Cestoda</taxon>
        <taxon>Eucestoda</taxon>
        <taxon>Cyclophyllidea</taxon>
        <taxon>Taeniidae</taxon>
        <taxon>Echinococcus</taxon>
    </lineage>
</organism>
<evidence type="ECO:0000313" key="1">
    <source>
        <dbReference type="EMBL" id="CDS43238.2"/>
    </source>
</evidence>
<name>A0A068YM15_ECHMU</name>
<reference evidence="1" key="1">
    <citation type="journal article" date="2013" name="Nature">
        <title>The genomes of four tapeworm species reveal adaptations to parasitism.</title>
        <authorList>
            <person name="Tsai I.J."/>
            <person name="Zarowiecki M."/>
            <person name="Holroyd N."/>
            <person name="Garciarrubio A."/>
            <person name="Sanchez-Flores A."/>
            <person name="Brooks K.L."/>
            <person name="Tracey A."/>
            <person name="Bobes R.J."/>
            <person name="Fragoso G."/>
            <person name="Sciutto E."/>
            <person name="Aslett M."/>
            <person name="Beasley H."/>
            <person name="Bennett H.M."/>
            <person name="Cai J."/>
            <person name="Camicia F."/>
            <person name="Clark R."/>
            <person name="Cucher M."/>
            <person name="De Silva N."/>
            <person name="Day T.A."/>
            <person name="Deplazes P."/>
            <person name="Estrada K."/>
            <person name="Fernandez C."/>
            <person name="Holland P.W."/>
            <person name="Hou J."/>
            <person name="Hu S."/>
            <person name="Huckvale T."/>
            <person name="Hung S.S."/>
            <person name="Kamenetzky L."/>
            <person name="Keane J.A."/>
            <person name="Kiss F."/>
            <person name="Koziol U."/>
            <person name="Lambert O."/>
            <person name="Liu K."/>
            <person name="Luo X."/>
            <person name="Luo Y."/>
            <person name="Macchiaroli N."/>
            <person name="Nichol S."/>
            <person name="Paps J."/>
            <person name="Parkinson J."/>
            <person name="Pouchkina-Stantcheva N."/>
            <person name="Riddiford N."/>
            <person name="Rosenzvit M."/>
            <person name="Salinas G."/>
            <person name="Wasmuth J.D."/>
            <person name="Zamanian M."/>
            <person name="Zheng Y."/>
            <person name="Cai X."/>
            <person name="Soberon X."/>
            <person name="Olson P.D."/>
            <person name="Laclette J.P."/>
            <person name="Brehm K."/>
            <person name="Berriman M."/>
            <person name="Garciarrubio A."/>
            <person name="Bobes R.J."/>
            <person name="Fragoso G."/>
            <person name="Sanchez-Flores A."/>
            <person name="Estrada K."/>
            <person name="Cevallos M.A."/>
            <person name="Morett E."/>
            <person name="Gonzalez V."/>
            <person name="Portillo T."/>
            <person name="Ochoa-Leyva A."/>
            <person name="Jose M.V."/>
            <person name="Sciutto E."/>
            <person name="Landa A."/>
            <person name="Jimenez L."/>
            <person name="Valdes V."/>
            <person name="Carrero J.C."/>
            <person name="Larralde C."/>
            <person name="Morales-Montor J."/>
            <person name="Limon-Lason J."/>
            <person name="Soberon X."/>
            <person name="Laclette J.P."/>
        </authorList>
    </citation>
    <scope>NUCLEOTIDE SEQUENCE [LARGE SCALE GENOMIC DNA]</scope>
</reference>
<dbReference type="AlphaFoldDB" id="A0A068YM15"/>
<dbReference type="EMBL" id="LN902844">
    <property type="protein sequence ID" value="CDS43238.2"/>
    <property type="molecule type" value="Genomic_DNA"/>
</dbReference>
<protein>
    <submittedName>
        <fullName evidence="1">Expressed protein</fullName>
    </submittedName>
</protein>
<sequence length="135" mass="14554">MSCSRSCGKPCCQKKCTTPLSSDDVNLGITFDKSFNRLVPVLPNCPVISHELALVDPASPYARLPALNHNVLLNVHLSVKPSAQLSSAHHPPVAWLNAVCPPVRCAQIPAIPAVINHATIGGRRMQTSLYLYCAF</sequence>
<reference evidence="1" key="2">
    <citation type="submission" date="2015-11" db="EMBL/GenBank/DDBJ databases">
        <authorList>
            <person name="Zhang Y."/>
            <person name="Guo Z."/>
        </authorList>
    </citation>
    <scope>NUCLEOTIDE SEQUENCE</scope>
</reference>
<accession>A0A068YM15</accession>
<keyword evidence="2" id="KW-1185">Reference proteome</keyword>